<sequence>MRSPTHPEFSLGKRGVLIFITLCILTMMVALDGTSISVALPIISRDLHGTAIEAFWAGTSFILGSTVFQPAFASFSNIFGRRLMVLAAIVFFFAGTVVASVAHSFRELLVGRSVQGVGGGGIIALSEVIVTDIVPLRLRGQYFGIISAMWSVGSVTGPILGGGFAQNVDWRWVFYINFPFIGVAVVLVFLFLQLDHVQTSFTTKLRQIDYIGTILFTGSASSFLIPLTWGDPIIPPTIFNNRTASITFIGTILQGLMLWCALYYLPLYYKTVKEFDPILTGIALFPETFTVAPYAVLTGAFISVTGRYHGAICLGWIISTLGIGLLYLIKVHTSTTAWIFLNIIPGVGLGVLFPALTFAVQASASSESMAITVAMFSFFRALGQTIAELVQVVKAIPNLKDKAHLQEAYTDSLQVVWAVCCIICRVALVSSFSTQRYSLDHALKSNQGLTTCDIANTNGRK</sequence>
<reference evidence="8" key="1">
    <citation type="submission" date="2019-04" db="EMBL/GenBank/DDBJ databases">
        <title>Friends and foes A comparative genomics studyof 23 Aspergillus species from section Flavi.</title>
        <authorList>
            <consortium name="DOE Joint Genome Institute"/>
            <person name="Kjaerbolling I."/>
            <person name="Vesth T."/>
            <person name="Frisvad J.C."/>
            <person name="Nybo J.L."/>
            <person name="Theobald S."/>
            <person name="Kildgaard S."/>
            <person name="Isbrandt T."/>
            <person name="Kuo A."/>
            <person name="Sato A."/>
            <person name="Lyhne E.K."/>
            <person name="Kogle M.E."/>
            <person name="Wiebenga A."/>
            <person name="Kun R.S."/>
            <person name="Lubbers R.J."/>
            <person name="Makela M.R."/>
            <person name="Barry K."/>
            <person name="Chovatia M."/>
            <person name="Clum A."/>
            <person name="Daum C."/>
            <person name="Haridas S."/>
            <person name="He G."/>
            <person name="LaButti K."/>
            <person name="Lipzen A."/>
            <person name="Mondo S."/>
            <person name="Riley R."/>
            <person name="Salamov A."/>
            <person name="Simmons B.A."/>
            <person name="Magnuson J.K."/>
            <person name="Henrissat B."/>
            <person name="Mortensen U.H."/>
            <person name="Larsen T.O."/>
            <person name="Devries R.P."/>
            <person name="Grigoriev I.V."/>
            <person name="Machida M."/>
            <person name="Baker S.E."/>
            <person name="Andersen M.R."/>
        </authorList>
    </citation>
    <scope>NUCLEOTIDE SEQUENCE [LARGE SCALE GENOMIC DNA]</scope>
    <source>
        <strain evidence="8">CBS 130017</strain>
    </source>
</reference>
<evidence type="ECO:0000313" key="8">
    <source>
        <dbReference type="Proteomes" id="UP000325945"/>
    </source>
</evidence>
<dbReference type="InterPro" id="IPR011701">
    <property type="entry name" value="MFS"/>
</dbReference>
<dbReference type="FunFam" id="1.20.1720.10:FF:000018">
    <property type="entry name" value="Putative MFS multidrug transporter"/>
    <property type="match status" value="1"/>
</dbReference>
<protein>
    <submittedName>
        <fullName evidence="7">Major facilitator superfamily domain-containing protein</fullName>
    </submittedName>
</protein>
<organism evidence="7 8">
    <name type="scientific">Aspergillus sergii</name>
    <dbReference type="NCBI Taxonomy" id="1034303"/>
    <lineage>
        <taxon>Eukaryota</taxon>
        <taxon>Fungi</taxon>
        <taxon>Dikarya</taxon>
        <taxon>Ascomycota</taxon>
        <taxon>Pezizomycotina</taxon>
        <taxon>Eurotiomycetes</taxon>
        <taxon>Eurotiomycetidae</taxon>
        <taxon>Eurotiales</taxon>
        <taxon>Aspergillaceae</taxon>
        <taxon>Aspergillus</taxon>
        <taxon>Aspergillus subgen. Circumdati</taxon>
    </lineage>
</organism>
<feature type="transmembrane region" description="Helical" evidence="5">
    <location>
        <begin position="16"/>
        <end position="43"/>
    </location>
</feature>
<feature type="transmembrane region" description="Helical" evidence="5">
    <location>
        <begin position="208"/>
        <end position="229"/>
    </location>
</feature>
<evidence type="ECO:0000256" key="5">
    <source>
        <dbReference type="SAM" id="Phobius"/>
    </source>
</evidence>
<dbReference type="Proteomes" id="UP000325945">
    <property type="component" value="Unassembled WGS sequence"/>
</dbReference>
<gene>
    <name evidence="7" type="ORF">BDV39DRAFT_193804</name>
</gene>
<feature type="transmembrane region" description="Helical" evidence="5">
    <location>
        <begin position="277"/>
        <end position="302"/>
    </location>
</feature>
<dbReference type="SUPFAM" id="SSF103473">
    <property type="entry name" value="MFS general substrate transporter"/>
    <property type="match status" value="1"/>
</dbReference>
<dbReference type="GO" id="GO:0005886">
    <property type="term" value="C:plasma membrane"/>
    <property type="evidence" value="ECO:0007669"/>
    <property type="project" value="TreeGrafter"/>
</dbReference>
<evidence type="ECO:0000256" key="2">
    <source>
        <dbReference type="ARBA" id="ARBA00022692"/>
    </source>
</evidence>
<keyword evidence="3 5" id="KW-1133">Transmembrane helix</keyword>
<dbReference type="Gene3D" id="1.20.1250.20">
    <property type="entry name" value="MFS general substrate transporter like domains"/>
    <property type="match status" value="1"/>
</dbReference>
<evidence type="ECO:0000256" key="1">
    <source>
        <dbReference type="ARBA" id="ARBA00004141"/>
    </source>
</evidence>
<dbReference type="PRINTS" id="PR01036">
    <property type="entry name" value="TCRTETB"/>
</dbReference>
<name>A0A5N6X2F5_9EURO</name>
<dbReference type="AlphaFoldDB" id="A0A5N6X2F5"/>
<feature type="transmembrane region" description="Helical" evidence="5">
    <location>
        <begin position="83"/>
        <end position="103"/>
    </location>
</feature>
<feature type="transmembrane region" description="Helical" evidence="5">
    <location>
        <begin position="336"/>
        <end position="360"/>
    </location>
</feature>
<feature type="transmembrane region" description="Helical" evidence="5">
    <location>
        <begin position="308"/>
        <end position="329"/>
    </location>
</feature>
<feature type="transmembrane region" description="Helical" evidence="5">
    <location>
        <begin position="244"/>
        <end position="265"/>
    </location>
</feature>
<evidence type="ECO:0000259" key="6">
    <source>
        <dbReference type="PROSITE" id="PS50850"/>
    </source>
</evidence>
<comment type="subcellular location">
    <subcellularLocation>
        <location evidence="1">Membrane</location>
        <topology evidence="1">Multi-pass membrane protein</topology>
    </subcellularLocation>
</comment>
<dbReference type="PANTHER" id="PTHR23501">
    <property type="entry name" value="MAJOR FACILITATOR SUPERFAMILY"/>
    <property type="match status" value="1"/>
</dbReference>
<feature type="transmembrane region" description="Helical" evidence="5">
    <location>
        <begin position="55"/>
        <end position="76"/>
    </location>
</feature>
<dbReference type="GO" id="GO:0022857">
    <property type="term" value="F:transmembrane transporter activity"/>
    <property type="evidence" value="ECO:0007669"/>
    <property type="project" value="InterPro"/>
</dbReference>
<evidence type="ECO:0000256" key="3">
    <source>
        <dbReference type="ARBA" id="ARBA00022989"/>
    </source>
</evidence>
<dbReference type="InterPro" id="IPR020846">
    <property type="entry name" value="MFS_dom"/>
</dbReference>
<evidence type="ECO:0000256" key="4">
    <source>
        <dbReference type="ARBA" id="ARBA00023136"/>
    </source>
</evidence>
<dbReference type="Pfam" id="PF07690">
    <property type="entry name" value="MFS_1"/>
    <property type="match status" value="1"/>
</dbReference>
<dbReference type="PANTHER" id="PTHR23501:SF59">
    <property type="entry name" value="MAJOR FACILITATOR SUPERFAMILY (MFS) PROFILE DOMAIN-CONTAINING PROTEIN-RELATED"/>
    <property type="match status" value="1"/>
</dbReference>
<proteinExistence type="predicted"/>
<keyword evidence="2 5" id="KW-0812">Transmembrane</keyword>
<dbReference type="EMBL" id="ML741801">
    <property type="protein sequence ID" value="KAE8326309.1"/>
    <property type="molecule type" value="Genomic_DNA"/>
</dbReference>
<dbReference type="InterPro" id="IPR036259">
    <property type="entry name" value="MFS_trans_sf"/>
</dbReference>
<dbReference type="PROSITE" id="PS50850">
    <property type="entry name" value="MFS"/>
    <property type="match status" value="1"/>
</dbReference>
<keyword evidence="4 5" id="KW-0472">Membrane</keyword>
<keyword evidence="8" id="KW-1185">Reference proteome</keyword>
<feature type="transmembrane region" description="Helical" evidence="5">
    <location>
        <begin position="142"/>
        <end position="160"/>
    </location>
</feature>
<feature type="transmembrane region" description="Helical" evidence="5">
    <location>
        <begin position="415"/>
        <end position="434"/>
    </location>
</feature>
<feature type="transmembrane region" description="Helical" evidence="5">
    <location>
        <begin position="172"/>
        <end position="192"/>
    </location>
</feature>
<accession>A0A5N6X2F5</accession>
<feature type="domain" description="Major facilitator superfamily (MFS) profile" evidence="6">
    <location>
        <begin position="18"/>
        <end position="436"/>
    </location>
</feature>
<evidence type="ECO:0000313" key="7">
    <source>
        <dbReference type="EMBL" id="KAE8326309.1"/>
    </source>
</evidence>
<feature type="transmembrane region" description="Helical" evidence="5">
    <location>
        <begin position="109"/>
        <end position="130"/>
    </location>
</feature>